<organism evidence="1 2">
    <name type="scientific">Musca domestica</name>
    <name type="common">House fly</name>
    <dbReference type="NCBI Taxonomy" id="7370"/>
    <lineage>
        <taxon>Eukaryota</taxon>
        <taxon>Metazoa</taxon>
        <taxon>Ecdysozoa</taxon>
        <taxon>Arthropoda</taxon>
        <taxon>Hexapoda</taxon>
        <taxon>Insecta</taxon>
        <taxon>Pterygota</taxon>
        <taxon>Neoptera</taxon>
        <taxon>Endopterygota</taxon>
        <taxon>Diptera</taxon>
        <taxon>Brachycera</taxon>
        <taxon>Muscomorpha</taxon>
        <taxon>Muscoidea</taxon>
        <taxon>Muscidae</taxon>
        <taxon>Musca</taxon>
    </lineage>
</organism>
<dbReference type="InterPro" id="IPR004011">
    <property type="entry name" value="Gyr_motif"/>
</dbReference>
<gene>
    <name evidence="2" type="primary">LOC131807213</name>
</gene>
<reference evidence="2" key="1">
    <citation type="submission" date="2025-08" db="UniProtKB">
        <authorList>
            <consortium name="RefSeq"/>
        </authorList>
    </citation>
    <scope>IDENTIFICATION</scope>
    <source>
        <strain evidence="2">Aabys</strain>
        <tissue evidence="2">Whole body</tissue>
    </source>
</reference>
<dbReference type="GeneID" id="131807213"/>
<sequence length="612" mass="68819">MPLMPAAGPTDNALSTNLMTVNGADGKEILKYLLPNHALHNESGIELKMQQMMKAIKGTCSIQMTQHPFEGNRKLLVVGFALAALASAQYAPSSEYLPPALQEASQSLDIETPSSEYLAPAAVVEEQTVLADDGYRYKTVRRSRHRQRRDVSELSQYLPPAQEATIEVAAPSNEYLAPAAVAEEQTVLADDGYRYKTVRRLRHRQRRDVSELSQYLPPAQEATIEVAAPSNEYLAPAAVAEEQTVLADDGYRYKTVRRLRHRQRRDVSELSQYLPPAQEATIEVSTPSNEYLAPAAVAEEQTVLADDGYRYKTVRRLRHRQRRDVSELSQYLPPAQEATIEVAAPSNEYLAPAAVAEEQTVLADDGYRYKIVRRLRHRQRRDVSELSQYLPPAQEATIEVSAPSNEYLAPAAVTEEQTVLADDGYRYKTVRRLRHRQRRDVSELSQYLPPAQEATIEVAAPSNEYLAPAAVVGEQTVLTDDGYRYKTVRRLRHRQRRDVSELSQYLPPAQEATIEVAAPSNEYLAPAAVAEEKTVLADDGYRYKTVRRLRHRQRRDVSELSQYLPPAQEATIEVAAPSNEYLAPAAVAEEQTVLADDGYRYKAVKKLKVRRH</sequence>
<dbReference type="SMART" id="SM00713">
    <property type="entry name" value="GYR"/>
    <property type="match status" value="9"/>
</dbReference>
<name>A0ABM3VR53_MUSDO</name>
<dbReference type="Pfam" id="PF02756">
    <property type="entry name" value="GYR"/>
    <property type="match status" value="8"/>
</dbReference>
<dbReference type="InterPro" id="IPR004019">
    <property type="entry name" value="YLP_motif"/>
</dbReference>
<protein>
    <submittedName>
        <fullName evidence="2">Uncharacterized protein LOC131807213</fullName>
    </submittedName>
</protein>
<evidence type="ECO:0000313" key="2">
    <source>
        <dbReference type="RefSeq" id="XP_058988278.1"/>
    </source>
</evidence>
<keyword evidence="1" id="KW-1185">Reference proteome</keyword>
<evidence type="ECO:0000313" key="1">
    <source>
        <dbReference type="Proteomes" id="UP001652621"/>
    </source>
</evidence>
<dbReference type="Proteomes" id="UP001652621">
    <property type="component" value="Unplaced"/>
</dbReference>
<proteinExistence type="predicted"/>
<accession>A0ABM3VR53</accession>
<dbReference type="RefSeq" id="XP_058988278.1">
    <property type="nucleotide sequence ID" value="XM_059132295.1"/>
</dbReference>
<dbReference type="Pfam" id="PF02757">
    <property type="entry name" value="YLP"/>
    <property type="match status" value="10"/>
</dbReference>